<name>A0A6P4DEL7_ARADU</name>
<feature type="region of interest" description="Disordered" evidence="1">
    <location>
        <begin position="19"/>
        <end position="53"/>
    </location>
</feature>
<dbReference type="Gene3D" id="2.40.70.10">
    <property type="entry name" value="Acid Proteases"/>
    <property type="match status" value="1"/>
</dbReference>
<dbReference type="InterPro" id="IPR021109">
    <property type="entry name" value="Peptidase_aspartic_dom_sf"/>
</dbReference>
<evidence type="ECO:0000256" key="1">
    <source>
        <dbReference type="SAM" id="MobiDB-lite"/>
    </source>
</evidence>
<dbReference type="Proteomes" id="UP000515211">
    <property type="component" value="Chromosome 5"/>
</dbReference>
<reference evidence="3" key="2">
    <citation type="submission" date="2025-08" db="UniProtKB">
        <authorList>
            <consortium name="RefSeq"/>
        </authorList>
    </citation>
    <scope>IDENTIFICATION</scope>
    <source>
        <tissue evidence="3">Whole plant</tissue>
    </source>
</reference>
<dbReference type="KEGG" id="adu:107489503"/>
<gene>
    <name evidence="3" type="primary">LOC107489503</name>
</gene>
<keyword evidence="2" id="KW-1185">Reference proteome</keyword>
<dbReference type="PANTHER" id="PTHR33067">
    <property type="entry name" value="RNA-DIRECTED DNA POLYMERASE-RELATED"/>
    <property type="match status" value="1"/>
</dbReference>
<evidence type="ECO:0000313" key="2">
    <source>
        <dbReference type="Proteomes" id="UP000515211"/>
    </source>
</evidence>
<dbReference type="AlphaFoldDB" id="A0A6P4DEL7"/>
<sequence length="394" mass="44870">MENPREECKAITLSSGKEVKEALKETQGKKVDESISDKEETQAPASNPPQEKEVLRPYVPKASYPQRLRKNEKDNQFSRFFEVFKRLQINIPFAEALEQIPLYAKFLKELMTKKRSWRNDETVVLTEECSAIIQHKLPPKLKDPGSFQIFCVLGEITVKKALCDLGASMNLMSLAIMKRMKIEEAEPRRIALQLTDRSFKFSHVVEDLLVKVGDFIFPVDFVVLDMEEDAKASIILGRPFLAIAGAIIDVQKGEIVLRLHDKKMVFNVFKAMSYPWESLGKCMRLDAVEVWVHETLKDEELEEAAEEDSPSNSDTVEIQSAEVLIPSTLDEKKEENEAPKLELKALPSTLKYAYLGSDESYPVIINSALSKEQEKELIKVLQKYQDAIGWTLLT</sequence>
<accession>A0A6P4DEL7</accession>
<feature type="compositionally biased region" description="Basic and acidic residues" evidence="1">
    <location>
        <begin position="19"/>
        <end position="41"/>
    </location>
</feature>
<evidence type="ECO:0000313" key="3">
    <source>
        <dbReference type="RefSeq" id="XP_015965745.1"/>
    </source>
</evidence>
<dbReference type="RefSeq" id="XP_015965745.1">
    <property type="nucleotide sequence ID" value="XM_016110259.1"/>
</dbReference>
<proteinExistence type="predicted"/>
<organism evidence="2 3">
    <name type="scientific">Arachis duranensis</name>
    <name type="common">Wild peanut</name>
    <dbReference type="NCBI Taxonomy" id="130453"/>
    <lineage>
        <taxon>Eukaryota</taxon>
        <taxon>Viridiplantae</taxon>
        <taxon>Streptophyta</taxon>
        <taxon>Embryophyta</taxon>
        <taxon>Tracheophyta</taxon>
        <taxon>Spermatophyta</taxon>
        <taxon>Magnoliopsida</taxon>
        <taxon>eudicotyledons</taxon>
        <taxon>Gunneridae</taxon>
        <taxon>Pentapetalae</taxon>
        <taxon>rosids</taxon>
        <taxon>fabids</taxon>
        <taxon>Fabales</taxon>
        <taxon>Fabaceae</taxon>
        <taxon>Papilionoideae</taxon>
        <taxon>50 kb inversion clade</taxon>
        <taxon>dalbergioids sensu lato</taxon>
        <taxon>Dalbergieae</taxon>
        <taxon>Pterocarpus clade</taxon>
        <taxon>Arachis</taxon>
    </lineage>
</organism>
<dbReference type="CDD" id="cd00303">
    <property type="entry name" value="retropepsin_like"/>
    <property type="match status" value="1"/>
</dbReference>
<dbReference type="GeneID" id="107489503"/>
<protein>
    <submittedName>
        <fullName evidence="3">Uncharacterized protein LOC107489503</fullName>
    </submittedName>
</protein>
<reference evidence="2" key="1">
    <citation type="journal article" date="2016" name="Nat. Genet.">
        <title>The genome sequences of Arachis duranensis and Arachis ipaensis, the diploid ancestors of cultivated peanut.</title>
        <authorList>
            <person name="Bertioli D.J."/>
            <person name="Cannon S.B."/>
            <person name="Froenicke L."/>
            <person name="Huang G."/>
            <person name="Farmer A.D."/>
            <person name="Cannon E.K."/>
            <person name="Liu X."/>
            <person name="Gao D."/>
            <person name="Clevenger J."/>
            <person name="Dash S."/>
            <person name="Ren L."/>
            <person name="Moretzsohn M.C."/>
            <person name="Shirasawa K."/>
            <person name="Huang W."/>
            <person name="Vidigal B."/>
            <person name="Abernathy B."/>
            <person name="Chu Y."/>
            <person name="Niederhuth C.E."/>
            <person name="Umale P."/>
            <person name="Araujo A.C."/>
            <person name="Kozik A."/>
            <person name="Kim K.D."/>
            <person name="Burow M.D."/>
            <person name="Varshney R.K."/>
            <person name="Wang X."/>
            <person name="Zhang X."/>
            <person name="Barkley N."/>
            <person name="Guimaraes P.M."/>
            <person name="Isobe S."/>
            <person name="Guo B."/>
            <person name="Liao B."/>
            <person name="Stalker H.T."/>
            <person name="Schmitz R.J."/>
            <person name="Scheffler B.E."/>
            <person name="Leal-Bertioli S.C."/>
            <person name="Xun X."/>
            <person name="Jackson S.A."/>
            <person name="Michelmore R."/>
            <person name="Ozias-Akins P."/>
        </authorList>
    </citation>
    <scope>NUCLEOTIDE SEQUENCE [LARGE SCALE GENOMIC DNA]</scope>
    <source>
        <strain evidence="2">cv. V14167</strain>
    </source>
</reference>
<dbReference type="PANTHER" id="PTHR33067:SF31">
    <property type="entry name" value="RNA-DIRECTED DNA POLYMERASE"/>
    <property type="match status" value="1"/>
</dbReference>